<dbReference type="EMBL" id="QTSX02007276">
    <property type="protein sequence ID" value="KAJ9049094.1"/>
    <property type="molecule type" value="Genomic_DNA"/>
</dbReference>
<comment type="caution">
    <text evidence="1">The sequence shown here is derived from an EMBL/GenBank/DDBJ whole genome shotgun (WGS) entry which is preliminary data.</text>
</comment>
<dbReference type="Proteomes" id="UP001165960">
    <property type="component" value="Unassembled WGS sequence"/>
</dbReference>
<reference evidence="1" key="1">
    <citation type="submission" date="2022-04" db="EMBL/GenBank/DDBJ databases">
        <title>Genome of the entomopathogenic fungus Entomophthora muscae.</title>
        <authorList>
            <person name="Elya C."/>
            <person name="Lovett B.R."/>
            <person name="Lee E."/>
            <person name="Macias A.M."/>
            <person name="Hajek A.E."/>
            <person name="De Bivort B.L."/>
            <person name="Kasson M.T."/>
            <person name="De Fine Licht H.H."/>
            <person name="Stajich J.E."/>
        </authorList>
    </citation>
    <scope>NUCLEOTIDE SEQUENCE</scope>
    <source>
        <strain evidence="1">Berkeley</strain>
    </source>
</reference>
<name>A0ACC2RGF6_9FUNG</name>
<proteinExistence type="predicted"/>
<accession>A0ACC2RGF6</accession>
<gene>
    <name evidence="1" type="ORF">DSO57_1028121</name>
</gene>
<evidence type="ECO:0000313" key="2">
    <source>
        <dbReference type="Proteomes" id="UP001165960"/>
    </source>
</evidence>
<protein>
    <submittedName>
        <fullName evidence="1">Uncharacterized protein</fullName>
    </submittedName>
</protein>
<evidence type="ECO:0000313" key="1">
    <source>
        <dbReference type="EMBL" id="KAJ9049094.1"/>
    </source>
</evidence>
<organism evidence="1 2">
    <name type="scientific">Entomophthora muscae</name>
    <dbReference type="NCBI Taxonomy" id="34485"/>
    <lineage>
        <taxon>Eukaryota</taxon>
        <taxon>Fungi</taxon>
        <taxon>Fungi incertae sedis</taxon>
        <taxon>Zoopagomycota</taxon>
        <taxon>Entomophthoromycotina</taxon>
        <taxon>Entomophthoromycetes</taxon>
        <taxon>Entomophthorales</taxon>
        <taxon>Entomophthoraceae</taxon>
        <taxon>Entomophthora</taxon>
    </lineage>
</organism>
<keyword evidence="2" id="KW-1185">Reference proteome</keyword>
<sequence length="265" mass="30460">MSKAETPILIKADTAYAKQYELLVQLKSQIEEARVEHKANLDKAKLATNIKKYSVLKNMCEVFKTIPDFWAVALRNSRMFTDTDDDDVYDFMKYIADFEVCYNTESNTGGKIIITLKPNPYMKNTLLCREVYVGSEADRTRCLRVKYVPIEWKAGKELFAGPLKVKADFSPGSFVCWLQDRNVLAADLFLINDFFPSSLEFGTFCFFNLLFSFYRGIVSESDEFTDNDRLYHSNEEVSLSEDDSEDECDVVSEDEQPASKKARKN</sequence>